<evidence type="ECO:0008006" key="3">
    <source>
        <dbReference type="Google" id="ProtNLM"/>
    </source>
</evidence>
<organism evidence="1 2">
    <name type="scientific">Gimesia chilikensis</name>
    <dbReference type="NCBI Taxonomy" id="2605989"/>
    <lineage>
        <taxon>Bacteria</taxon>
        <taxon>Pseudomonadati</taxon>
        <taxon>Planctomycetota</taxon>
        <taxon>Planctomycetia</taxon>
        <taxon>Planctomycetales</taxon>
        <taxon>Planctomycetaceae</taxon>
        <taxon>Gimesia</taxon>
    </lineage>
</organism>
<accession>A0A517PFV1</accession>
<gene>
    <name evidence="1" type="ORF">HG66A1_00210</name>
</gene>
<reference evidence="1 2" key="1">
    <citation type="submission" date="2019-02" db="EMBL/GenBank/DDBJ databases">
        <title>Deep-cultivation of Planctomycetes and their phenomic and genomic characterization uncovers novel biology.</title>
        <authorList>
            <person name="Wiegand S."/>
            <person name="Jogler M."/>
            <person name="Boedeker C."/>
            <person name="Pinto D."/>
            <person name="Vollmers J."/>
            <person name="Rivas-Marin E."/>
            <person name="Kohn T."/>
            <person name="Peeters S.H."/>
            <person name="Heuer A."/>
            <person name="Rast P."/>
            <person name="Oberbeckmann S."/>
            <person name="Bunk B."/>
            <person name="Jeske O."/>
            <person name="Meyerdierks A."/>
            <person name="Storesund J.E."/>
            <person name="Kallscheuer N."/>
            <person name="Luecker S."/>
            <person name="Lage O.M."/>
            <person name="Pohl T."/>
            <person name="Merkel B.J."/>
            <person name="Hornburger P."/>
            <person name="Mueller R.-W."/>
            <person name="Bruemmer F."/>
            <person name="Labrenz M."/>
            <person name="Spormann A.M."/>
            <person name="Op den Camp H."/>
            <person name="Overmann J."/>
            <person name="Amann R."/>
            <person name="Jetten M.S.M."/>
            <person name="Mascher T."/>
            <person name="Medema M.H."/>
            <person name="Devos D.P."/>
            <person name="Kaster A.-K."/>
            <person name="Ovreas L."/>
            <person name="Rohde M."/>
            <person name="Galperin M.Y."/>
            <person name="Jogler C."/>
        </authorList>
    </citation>
    <scope>NUCLEOTIDE SEQUENCE [LARGE SCALE GENOMIC DNA]</scope>
    <source>
        <strain evidence="1 2">HG66A1</strain>
    </source>
</reference>
<evidence type="ECO:0000313" key="2">
    <source>
        <dbReference type="Proteomes" id="UP000320421"/>
    </source>
</evidence>
<dbReference type="Proteomes" id="UP000320421">
    <property type="component" value="Chromosome"/>
</dbReference>
<protein>
    <recommendedName>
        <fullName evidence="3">DUF4272 domain-containing protein</fullName>
    </recommendedName>
</protein>
<name>A0A517PFV1_9PLAN</name>
<keyword evidence="2" id="KW-1185">Reference proteome</keyword>
<dbReference type="EMBL" id="CP036266">
    <property type="protein sequence ID" value="QDT18262.1"/>
    <property type="molecule type" value="Genomic_DNA"/>
</dbReference>
<proteinExistence type="predicted"/>
<dbReference type="Pfam" id="PF14094">
    <property type="entry name" value="DUF4272"/>
    <property type="match status" value="1"/>
</dbReference>
<dbReference type="InterPro" id="IPR025368">
    <property type="entry name" value="DUF4272"/>
</dbReference>
<dbReference type="AlphaFoldDB" id="A0A517PFV1"/>
<evidence type="ECO:0000313" key="1">
    <source>
        <dbReference type="EMBL" id="QDT18262.1"/>
    </source>
</evidence>
<sequence>MWGDARISLYVDDDEQVNVQTADDVARRALVLWAVVLRADGYDWEKSRNILTDNNLLSYLSPQEQAYMDDPEPDQDTSLGFVWRLESLWVMLWALERLPDLPWPSSMCDVPLLGKTMKEAEADPEFIKNARLLPTRTLLDAQDLSMKILWAIRDAYIKELCIPQDFDWRNESDTPVSLCPMVGVVEQRNHALNWLVNFMDPLNWDEVDTPT</sequence>